<evidence type="ECO:0000256" key="3">
    <source>
        <dbReference type="ARBA" id="ARBA00012438"/>
    </source>
</evidence>
<evidence type="ECO:0000256" key="4">
    <source>
        <dbReference type="ARBA" id="ARBA00022553"/>
    </source>
</evidence>
<dbReference type="InterPro" id="IPR003660">
    <property type="entry name" value="HAMP_dom"/>
</dbReference>
<dbReference type="SUPFAM" id="SSF47384">
    <property type="entry name" value="Homodimeric domain of signal transducing histidine kinase"/>
    <property type="match status" value="1"/>
</dbReference>
<keyword evidence="15" id="KW-1185">Reference proteome</keyword>
<feature type="transmembrane region" description="Helical" evidence="11">
    <location>
        <begin position="21"/>
        <end position="44"/>
    </location>
</feature>
<keyword evidence="8 11" id="KW-1133">Transmembrane helix</keyword>
<feature type="transmembrane region" description="Helical" evidence="11">
    <location>
        <begin position="197"/>
        <end position="217"/>
    </location>
</feature>
<dbReference type="CDD" id="cd06225">
    <property type="entry name" value="HAMP"/>
    <property type="match status" value="1"/>
</dbReference>
<dbReference type="PROSITE" id="PS50109">
    <property type="entry name" value="HIS_KIN"/>
    <property type="match status" value="1"/>
</dbReference>
<dbReference type="GO" id="GO:0005886">
    <property type="term" value="C:plasma membrane"/>
    <property type="evidence" value="ECO:0007669"/>
    <property type="project" value="UniProtKB-SubCell"/>
</dbReference>
<dbReference type="SMART" id="SM00387">
    <property type="entry name" value="HATPase_c"/>
    <property type="match status" value="1"/>
</dbReference>
<dbReference type="InterPro" id="IPR036890">
    <property type="entry name" value="HATPase_C_sf"/>
</dbReference>
<dbReference type="Gene3D" id="3.30.565.10">
    <property type="entry name" value="Histidine kinase-like ATPase, C-terminal domain"/>
    <property type="match status" value="1"/>
</dbReference>
<keyword evidence="5" id="KW-0808">Transferase</keyword>
<evidence type="ECO:0000256" key="6">
    <source>
        <dbReference type="ARBA" id="ARBA00022692"/>
    </source>
</evidence>
<feature type="domain" description="Histidine kinase" evidence="12">
    <location>
        <begin position="300"/>
        <end position="514"/>
    </location>
</feature>
<dbReference type="Pfam" id="PF02518">
    <property type="entry name" value="HATPase_c"/>
    <property type="match status" value="1"/>
</dbReference>
<dbReference type="SUPFAM" id="SSF55874">
    <property type="entry name" value="ATPase domain of HSP90 chaperone/DNA topoisomerase II/histidine kinase"/>
    <property type="match status" value="1"/>
</dbReference>
<evidence type="ECO:0000256" key="7">
    <source>
        <dbReference type="ARBA" id="ARBA00022777"/>
    </source>
</evidence>
<comment type="caution">
    <text evidence="14">The sequence shown here is derived from an EMBL/GenBank/DDBJ whole genome shotgun (WGS) entry which is preliminary data.</text>
</comment>
<dbReference type="PANTHER" id="PTHR43304">
    <property type="entry name" value="PHYTOCHROME-LIKE PROTEIN CPH1"/>
    <property type="match status" value="1"/>
</dbReference>
<evidence type="ECO:0000259" key="12">
    <source>
        <dbReference type="PROSITE" id="PS50109"/>
    </source>
</evidence>
<dbReference type="EC" id="2.7.13.3" evidence="3"/>
<accession>A0A2P8Q8G7</accession>
<organism evidence="14 15">
    <name type="scientific">Streptomyces dioscori</name>
    <dbReference type="NCBI Taxonomy" id="2109333"/>
    <lineage>
        <taxon>Bacteria</taxon>
        <taxon>Bacillati</taxon>
        <taxon>Actinomycetota</taxon>
        <taxon>Actinomycetes</taxon>
        <taxon>Kitasatosporales</taxon>
        <taxon>Streptomycetaceae</taxon>
        <taxon>Streptomyces</taxon>
        <taxon>Streptomyces aurantiacus group</taxon>
    </lineage>
</organism>
<name>A0A2P8Q8G7_9ACTN</name>
<evidence type="ECO:0000256" key="2">
    <source>
        <dbReference type="ARBA" id="ARBA00004236"/>
    </source>
</evidence>
<feature type="region of interest" description="Disordered" evidence="10">
    <location>
        <begin position="511"/>
        <end position="535"/>
    </location>
</feature>
<dbReference type="CDD" id="cd19410">
    <property type="entry name" value="HK9-like_sensor"/>
    <property type="match status" value="1"/>
</dbReference>
<evidence type="ECO:0000256" key="1">
    <source>
        <dbReference type="ARBA" id="ARBA00000085"/>
    </source>
</evidence>
<protein>
    <recommendedName>
        <fullName evidence="3">histidine kinase</fullName>
        <ecNumber evidence="3">2.7.13.3</ecNumber>
    </recommendedName>
</protein>
<evidence type="ECO:0000256" key="8">
    <source>
        <dbReference type="ARBA" id="ARBA00022989"/>
    </source>
</evidence>
<keyword evidence="4" id="KW-0597">Phosphoprotein</keyword>
<dbReference type="PRINTS" id="PR00344">
    <property type="entry name" value="BCTRLSENSOR"/>
</dbReference>
<dbReference type="Gene3D" id="1.10.287.130">
    <property type="match status" value="1"/>
</dbReference>
<evidence type="ECO:0000256" key="10">
    <source>
        <dbReference type="SAM" id="MobiDB-lite"/>
    </source>
</evidence>
<feature type="domain" description="HAMP" evidence="13">
    <location>
        <begin position="219"/>
        <end position="271"/>
    </location>
</feature>
<evidence type="ECO:0000256" key="5">
    <source>
        <dbReference type="ARBA" id="ARBA00022679"/>
    </source>
</evidence>
<dbReference type="RefSeq" id="WP_107017181.1">
    <property type="nucleotide sequence ID" value="NZ_KZ679042.1"/>
</dbReference>
<dbReference type="AlphaFoldDB" id="A0A2P8Q8G7"/>
<keyword evidence="7 14" id="KW-0418">Kinase</keyword>
<dbReference type="PROSITE" id="PS50885">
    <property type="entry name" value="HAMP"/>
    <property type="match status" value="1"/>
</dbReference>
<reference evidence="14 15" key="1">
    <citation type="submission" date="2018-03" db="EMBL/GenBank/DDBJ databases">
        <title>Streptomyces dioscori sp. nov., a novel endophytic actinobacterium isolated from bulbil of Dioscorea bulbifera L.</title>
        <authorList>
            <person name="Zhikuan W."/>
        </authorList>
    </citation>
    <scope>NUCLEOTIDE SEQUENCE [LARGE SCALE GENOMIC DNA]</scope>
    <source>
        <strain evidence="14 15">A217</strain>
    </source>
</reference>
<dbReference type="InterPro" id="IPR003661">
    <property type="entry name" value="HisK_dim/P_dom"/>
</dbReference>
<dbReference type="InterPro" id="IPR005467">
    <property type="entry name" value="His_kinase_dom"/>
</dbReference>
<dbReference type="CDD" id="cd00082">
    <property type="entry name" value="HisKA"/>
    <property type="match status" value="1"/>
</dbReference>
<evidence type="ECO:0000256" key="11">
    <source>
        <dbReference type="SAM" id="Phobius"/>
    </source>
</evidence>
<proteinExistence type="predicted"/>
<comment type="catalytic activity">
    <reaction evidence="1">
        <text>ATP + protein L-histidine = ADP + protein N-phospho-L-histidine.</text>
        <dbReference type="EC" id="2.7.13.3"/>
    </reaction>
</comment>
<dbReference type="SUPFAM" id="SSF158472">
    <property type="entry name" value="HAMP domain-like"/>
    <property type="match status" value="1"/>
</dbReference>
<keyword evidence="6 11" id="KW-0812">Transmembrane</keyword>
<dbReference type="InterPro" id="IPR004358">
    <property type="entry name" value="Sig_transdc_His_kin-like_C"/>
</dbReference>
<dbReference type="FunFam" id="3.30.565.10:FF:000006">
    <property type="entry name" value="Sensor histidine kinase WalK"/>
    <property type="match status" value="1"/>
</dbReference>
<dbReference type="GO" id="GO:0000155">
    <property type="term" value="F:phosphorelay sensor kinase activity"/>
    <property type="evidence" value="ECO:0007669"/>
    <property type="project" value="InterPro"/>
</dbReference>
<dbReference type="InterPro" id="IPR036097">
    <property type="entry name" value="HisK_dim/P_sf"/>
</dbReference>
<keyword evidence="11" id="KW-0472">Membrane</keyword>
<evidence type="ECO:0000313" key="14">
    <source>
        <dbReference type="EMBL" id="PSM42543.1"/>
    </source>
</evidence>
<dbReference type="EMBL" id="PYBJ01000008">
    <property type="protein sequence ID" value="PSM42543.1"/>
    <property type="molecule type" value="Genomic_DNA"/>
</dbReference>
<dbReference type="Pfam" id="PF00512">
    <property type="entry name" value="HisKA"/>
    <property type="match status" value="1"/>
</dbReference>
<dbReference type="InterPro" id="IPR052162">
    <property type="entry name" value="Sensor_kinase/Photoreceptor"/>
</dbReference>
<evidence type="ECO:0000256" key="9">
    <source>
        <dbReference type="ARBA" id="ARBA00023012"/>
    </source>
</evidence>
<gene>
    <name evidence="14" type="ORF">C6Y14_15155</name>
</gene>
<dbReference type="InterPro" id="IPR007891">
    <property type="entry name" value="CHASE3"/>
</dbReference>
<dbReference type="Pfam" id="PF05227">
    <property type="entry name" value="CHASE3"/>
    <property type="match status" value="1"/>
</dbReference>
<dbReference type="SMART" id="SM00388">
    <property type="entry name" value="HisKA"/>
    <property type="match status" value="1"/>
</dbReference>
<comment type="subcellular location">
    <subcellularLocation>
        <location evidence="2">Cell membrane</location>
    </subcellularLocation>
</comment>
<keyword evidence="9" id="KW-0902">Two-component regulatory system</keyword>
<dbReference type="SMART" id="SM00304">
    <property type="entry name" value="HAMP"/>
    <property type="match status" value="1"/>
</dbReference>
<dbReference type="Proteomes" id="UP000240429">
    <property type="component" value="Unassembled WGS sequence"/>
</dbReference>
<dbReference type="OrthoDB" id="9808408at2"/>
<dbReference type="PANTHER" id="PTHR43304:SF1">
    <property type="entry name" value="PAC DOMAIN-CONTAINING PROTEIN"/>
    <property type="match status" value="1"/>
</dbReference>
<sequence length="535" mass="58830">MTGDERQSRARGLTAWTTRRWLRVGVAASLVVLAVLGAAGAYVLGRTETLSSDLVDVRSPALTVSIRLEAAVLNQETGIRGYGLTGTKAFITPYEEGVTEQEANRKQLATLLRDDPARLKDLKAVQDAVTRWQERIARPVAAEPSGSPSPLATERAAEGKALFDDVRTALSGQQERLRADRVKARDDLMSTMALRNWVFSAIAVVIVVLTALIFEGLRRGINRPLEQLGADARAIAGGDFEHPITPTGPADLRRLSSEIDFMRRRLVRELAVSEETRLRLDAQTADLQRSNAELEQFAYVASHDLQEPLRKVSSFTQLLQRRYGGQLDSRADQYIDFAVDGANRMQILINDLLDFSRVGRLHNAHQSVDLDDVLERTLSTMSVGIEEAGATITHDPLPTLVADPTQLGMLWQNLIGNAVKFRRPGETPKIHVTAEREGDLWRFTVTDNGIGIAPEYADKIFVIFQRLHTKDTYSGSGIGLAMCKKIVEFHGGTISVDPAYHDGARITFTLAPRPPESPGAGITPEATRAEAEQAR</sequence>
<dbReference type="Gene3D" id="6.10.340.10">
    <property type="match status" value="1"/>
</dbReference>
<dbReference type="InterPro" id="IPR003594">
    <property type="entry name" value="HATPase_dom"/>
</dbReference>
<evidence type="ECO:0000259" key="13">
    <source>
        <dbReference type="PROSITE" id="PS50885"/>
    </source>
</evidence>
<dbReference type="Pfam" id="PF00672">
    <property type="entry name" value="HAMP"/>
    <property type="match status" value="1"/>
</dbReference>
<evidence type="ECO:0000313" key="15">
    <source>
        <dbReference type="Proteomes" id="UP000240429"/>
    </source>
</evidence>